<name>A0A9X7P7E7_9FIRM</name>
<evidence type="ECO:0000313" key="1">
    <source>
        <dbReference type="EMBL" id="PRR77125.1"/>
    </source>
</evidence>
<sequence length="61" mass="6440">MLAIVNSVVLVGLEGQSVRVEVDISNGLPVCESVGQIIYTICVCLTCLISMVGPHIHSSQN</sequence>
<dbReference type="AlphaFoldDB" id="A0A9X7P7E7"/>
<keyword evidence="2" id="KW-1185">Reference proteome</keyword>
<evidence type="ECO:0000313" key="2">
    <source>
        <dbReference type="Proteomes" id="UP000239430"/>
    </source>
</evidence>
<protein>
    <submittedName>
        <fullName evidence="1">Uncharacterized protein</fullName>
    </submittedName>
</protein>
<organism evidence="1 2">
    <name type="scientific">Neomoorella stamsii</name>
    <dbReference type="NCBI Taxonomy" id="1266720"/>
    <lineage>
        <taxon>Bacteria</taxon>
        <taxon>Bacillati</taxon>
        <taxon>Bacillota</taxon>
        <taxon>Clostridia</taxon>
        <taxon>Neomoorellales</taxon>
        <taxon>Neomoorellaceae</taxon>
        <taxon>Neomoorella</taxon>
    </lineage>
</organism>
<reference evidence="1 2" key="1">
    <citation type="submission" date="2018-03" db="EMBL/GenBank/DDBJ databases">
        <title>Genome sequence of Moorella stamsii DSM 26217.</title>
        <authorList>
            <person name="Poehlein A."/>
            <person name="Daniel R."/>
        </authorList>
    </citation>
    <scope>NUCLEOTIDE SEQUENCE [LARGE SCALE GENOMIC DNA]</scope>
    <source>
        <strain evidence="2">DSM 26217</strain>
    </source>
</reference>
<proteinExistence type="predicted"/>
<dbReference type="Proteomes" id="UP000239430">
    <property type="component" value="Unassembled WGS sequence"/>
</dbReference>
<dbReference type="EMBL" id="PVXL01000014">
    <property type="protein sequence ID" value="PRR77125.1"/>
    <property type="molecule type" value="Genomic_DNA"/>
</dbReference>
<comment type="caution">
    <text evidence="1">The sequence shown here is derived from an EMBL/GenBank/DDBJ whole genome shotgun (WGS) entry which is preliminary data.</text>
</comment>
<gene>
    <name evidence="1" type="ORF">MOST_03380</name>
</gene>
<accession>A0A9X7P7E7</accession>